<evidence type="ECO:0000313" key="3">
    <source>
        <dbReference type="Proteomes" id="UP000001072"/>
    </source>
</evidence>
<dbReference type="AlphaFoldDB" id="F4S732"/>
<dbReference type="GeneID" id="18931048"/>
<feature type="chain" id="PRO_5003315937" description="Secreted protein" evidence="1">
    <location>
        <begin position="25"/>
        <end position="155"/>
    </location>
</feature>
<evidence type="ECO:0000313" key="2">
    <source>
        <dbReference type="EMBL" id="EGF99580.1"/>
    </source>
</evidence>
<dbReference type="EMBL" id="GL883157">
    <property type="protein sequence ID" value="EGF99580.1"/>
    <property type="molecule type" value="Genomic_DNA"/>
</dbReference>
<gene>
    <name evidence="2" type="ORF">MELLADRAFT_68515</name>
</gene>
<dbReference type="Proteomes" id="UP000001072">
    <property type="component" value="Unassembled WGS sequence"/>
</dbReference>
<organism evidence="3">
    <name type="scientific">Melampsora larici-populina (strain 98AG31 / pathotype 3-4-7)</name>
    <name type="common">Poplar leaf rust fungus</name>
    <dbReference type="NCBI Taxonomy" id="747676"/>
    <lineage>
        <taxon>Eukaryota</taxon>
        <taxon>Fungi</taxon>
        <taxon>Dikarya</taxon>
        <taxon>Basidiomycota</taxon>
        <taxon>Pucciniomycotina</taxon>
        <taxon>Pucciniomycetes</taxon>
        <taxon>Pucciniales</taxon>
        <taxon>Melampsoraceae</taxon>
        <taxon>Melampsora</taxon>
    </lineage>
</organism>
<name>F4S732_MELLP</name>
<dbReference type="Gene3D" id="3.40.50.1110">
    <property type="entry name" value="SGNH hydrolase"/>
    <property type="match status" value="1"/>
</dbReference>
<dbReference type="HOGENOM" id="CLU_135164_0_0_1"/>
<evidence type="ECO:0000256" key="1">
    <source>
        <dbReference type="SAM" id="SignalP"/>
    </source>
</evidence>
<protein>
    <recommendedName>
        <fullName evidence="4">Secreted protein</fullName>
    </recommendedName>
</protein>
<dbReference type="VEuPathDB" id="FungiDB:MELLADRAFT_68515"/>
<feature type="signal peptide" evidence="1">
    <location>
        <begin position="1"/>
        <end position="24"/>
    </location>
</feature>
<dbReference type="RefSeq" id="XP_007417146.1">
    <property type="nucleotide sequence ID" value="XM_007417084.1"/>
</dbReference>
<sequence>MTSPMLSFFVVLLMTMLSYGAVEGIDTSPLKLAVQPKCGSLSSSRFNNFNTGINLKRIKTIYGFGDSYMSNGQRTGSPPPPAVRDANDPKYGQRATNGLVWIEQFGQQIRALVKDYAVGGASVSRVLSPSTAQQTDMIEHVQTFLDQHNHIDAAS</sequence>
<evidence type="ECO:0008006" key="4">
    <source>
        <dbReference type="Google" id="ProtNLM"/>
    </source>
</evidence>
<dbReference type="InParanoid" id="F4S732"/>
<keyword evidence="1" id="KW-0732">Signal</keyword>
<dbReference type="OrthoDB" id="1600564at2759"/>
<proteinExistence type="predicted"/>
<dbReference type="InterPro" id="IPR036514">
    <property type="entry name" value="SGNH_hydro_sf"/>
</dbReference>
<dbReference type="KEGG" id="mlr:MELLADRAFT_68515"/>
<reference evidence="3" key="1">
    <citation type="journal article" date="2011" name="Proc. Natl. Acad. Sci. U.S.A.">
        <title>Obligate biotrophy features unraveled by the genomic analysis of rust fungi.</title>
        <authorList>
            <person name="Duplessis S."/>
            <person name="Cuomo C.A."/>
            <person name="Lin Y.-C."/>
            <person name="Aerts A."/>
            <person name="Tisserant E."/>
            <person name="Veneault-Fourrey C."/>
            <person name="Joly D.L."/>
            <person name="Hacquard S."/>
            <person name="Amselem J."/>
            <person name="Cantarel B.L."/>
            <person name="Chiu R."/>
            <person name="Coutinho P.M."/>
            <person name="Feau N."/>
            <person name="Field M."/>
            <person name="Frey P."/>
            <person name="Gelhaye E."/>
            <person name="Goldberg J."/>
            <person name="Grabherr M.G."/>
            <person name="Kodira C.D."/>
            <person name="Kohler A."/>
            <person name="Kuees U."/>
            <person name="Lindquist E.A."/>
            <person name="Lucas S.M."/>
            <person name="Mago R."/>
            <person name="Mauceli E."/>
            <person name="Morin E."/>
            <person name="Murat C."/>
            <person name="Pangilinan J.L."/>
            <person name="Park R."/>
            <person name="Pearson M."/>
            <person name="Quesneville H."/>
            <person name="Rouhier N."/>
            <person name="Sakthikumar S."/>
            <person name="Salamov A.A."/>
            <person name="Schmutz J."/>
            <person name="Selles B."/>
            <person name="Shapiro H."/>
            <person name="Tanguay P."/>
            <person name="Tuskan G.A."/>
            <person name="Henrissat B."/>
            <person name="Van de Peer Y."/>
            <person name="Rouze P."/>
            <person name="Ellis J.G."/>
            <person name="Dodds P.N."/>
            <person name="Schein J.E."/>
            <person name="Zhong S."/>
            <person name="Hamelin R.C."/>
            <person name="Grigoriev I.V."/>
            <person name="Szabo L.J."/>
            <person name="Martin F."/>
        </authorList>
    </citation>
    <scope>NUCLEOTIDE SEQUENCE [LARGE SCALE GENOMIC DNA]</scope>
    <source>
        <strain evidence="3">98AG31 / pathotype 3-4-7</strain>
    </source>
</reference>
<accession>F4S732</accession>
<keyword evidence="3" id="KW-1185">Reference proteome</keyword>